<dbReference type="EnsemblProtists" id="EKX50343">
    <property type="protein sequence ID" value="EKX50343"/>
    <property type="gene ID" value="GUITHDRAFT_151284"/>
</dbReference>
<evidence type="ECO:0000256" key="7">
    <source>
        <dbReference type="ARBA" id="ARBA00022989"/>
    </source>
</evidence>
<dbReference type="GO" id="GO:0009881">
    <property type="term" value="F:photoreceptor activity"/>
    <property type="evidence" value="ECO:0007669"/>
    <property type="project" value="UniProtKB-KW"/>
</dbReference>
<proteinExistence type="inferred from homology"/>
<organism evidence="12">
    <name type="scientific">Guillardia theta (strain CCMP2712)</name>
    <name type="common">Cryptophyte</name>
    <dbReference type="NCBI Taxonomy" id="905079"/>
    <lineage>
        <taxon>Eukaryota</taxon>
        <taxon>Cryptophyceae</taxon>
        <taxon>Pyrenomonadales</taxon>
        <taxon>Geminigeraceae</taxon>
        <taxon>Guillardia</taxon>
    </lineage>
</organism>
<evidence type="ECO:0000256" key="6">
    <source>
        <dbReference type="ARBA" id="ARBA00022925"/>
    </source>
</evidence>
<dbReference type="InterPro" id="IPR001425">
    <property type="entry name" value="Arc/bac/fun_rhodopsins"/>
</dbReference>
<dbReference type="STRING" id="905079.L1JQI7"/>
<dbReference type="KEGG" id="gtt:GUITHDRAFT_151284"/>
<dbReference type="SMART" id="SM01021">
    <property type="entry name" value="Bac_rhodopsin"/>
    <property type="match status" value="1"/>
</dbReference>
<feature type="transmembrane region" description="Helical" evidence="11">
    <location>
        <begin position="131"/>
        <end position="154"/>
    </location>
</feature>
<evidence type="ECO:0000256" key="10">
    <source>
        <dbReference type="ARBA" id="ARBA00023170"/>
    </source>
</evidence>
<evidence type="ECO:0000313" key="14">
    <source>
        <dbReference type="Proteomes" id="UP000011087"/>
    </source>
</evidence>
<dbReference type="EMBL" id="JH992979">
    <property type="protein sequence ID" value="EKX50343.1"/>
    <property type="molecule type" value="Genomic_DNA"/>
</dbReference>
<dbReference type="Pfam" id="PF01036">
    <property type="entry name" value="Bac_rhodopsin"/>
    <property type="match status" value="1"/>
</dbReference>
<dbReference type="HOGENOM" id="CLU_1059390_0_0_1"/>
<evidence type="ECO:0008006" key="15">
    <source>
        <dbReference type="Google" id="ProtNLM"/>
    </source>
</evidence>
<dbReference type="GO" id="GO:0016020">
    <property type="term" value="C:membrane"/>
    <property type="evidence" value="ECO:0007669"/>
    <property type="project" value="UniProtKB-SubCell"/>
</dbReference>
<dbReference type="RefSeq" id="XP_005837323.1">
    <property type="nucleotide sequence ID" value="XM_005837266.1"/>
</dbReference>
<keyword evidence="14" id="KW-1185">Reference proteome</keyword>
<dbReference type="GeneID" id="17306904"/>
<evidence type="ECO:0000313" key="12">
    <source>
        <dbReference type="EMBL" id="EKX50343.1"/>
    </source>
</evidence>
<dbReference type="Proteomes" id="UP000011087">
    <property type="component" value="Unassembled WGS sequence"/>
</dbReference>
<dbReference type="OrthoDB" id="536545at2759"/>
<evidence type="ECO:0000256" key="9">
    <source>
        <dbReference type="ARBA" id="ARBA00023136"/>
    </source>
</evidence>
<protein>
    <recommendedName>
        <fullName evidence="15">Opsin</fullName>
    </recommendedName>
</protein>
<reference evidence="12 14" key="1">
    <citation type="journal article" date="2012" name="Nature">
        <title>Algal genomes reveal evolutionary mosaicism and the fate of nucleomorphs.</title>
        <authorList>
            <consortium name="DOE Joint Genome Institute"/>
            <person name="Curtis B.A."/>
            <person name="Tanifuji G."/>
            <person name="Burki F."/>
            <person name="Gruber A."/>
            <person name="Irimia M."/>
            <person name="Maruyama S."/>
            <person name="Arias M.C."/>
            <person name="Ball S.G."/>
            <person name="Gile G.H."/>
            <person name="Hirakawa Y."/>
            <person name="Hopkins J.F."/>
            <person name="Kuo A."/>
            <person name="Rensing S.A."/>
            <person name="Schmutz J."/>
            <person name="Symeonidi A."/>
            <person name="Elias M."/>
            <person name="Eveleigh R.J."/>
            <person name="Herman E.K."/>
            <person name="Klute M.J."/>
            <person name="Nakayama T."/>
            <person name="Obornik M."/>
            <person name="Reyes-Prieto A."/>
            <person name="Armbrust E.V."/>
            <person name="Aves S.J."/>
            <person name="Beiko R.G."/>
            <person name="Coutinho P."/>
            <person name="Dacks J.B."/>
            <person name="Durnford D.G."/>
            <person name="Fast N.M."/>
            <person name="Green B.R."/>
            <person name="Grisdale C.J."/>
            <person name="Hempel F."/>
            <person name="Henrissat B."/>
            <person name="Hoppner M.P."/>
            <person name="Ishida K."/>
            <person name="Kim E."/>
            <person name="Koreny L."/>
            <person name="Kroth P.G."/>
            <person name="Liu Y."/>
            <person name="Malik S.B."/>
            <person name="Maier U.G."/>
            <person name="McRose D."/>
            <person name="Mock T."/>
            <person name="Neilson J.A."/>
            <person name="Onodera N.T."/>
            <person name="Poole A.M."/>
            <person name="Pritham E.J."/>
            <person name="Richards T.A."/>
            <person name="Rocap G."/>
            <person name="Roy S.W."/>
            <person name="Sarai C."/>
            <person name="Schaack S."/>
            <person name="Shirato S."/>
            <person name="Slamovits C.H."/>
            <person name="Spencer D.F."/>
            <person name="Suzuki S."/>
            <person name="Worden A.Z."/>
            <person name="Zauner S."/>
            <person name="Barry K."/>
            <person name="Bell C."/>
            <person name="Bharti A.K."/>
            <person name="Crow J.A."/>
            <person name="Grimwood J."/>
            <person name="Kramer R."/>
            <person name="Lindquist E."/>
            <person name="Lucas S."/>
            <person name="Salamov A."/>
            <person name="McFadden G.I."/>
            <person name="Lane C.E."/>
            <person name="Keeling P.J."/>
            <person name="Gray M.W."/>
            <person name="Grigoriev I.V."/>
            <person name="Archibald J.M."/>
        </authorList>
    </citation>
    <scope>NUCLEOTIDE SEQUENCE</scope>
    <source>
        <strain evidence="12 14">CCMP2712</strain>
    </source>
</reference>
<evidence type="ECO:0000256" key="2">
    <source>
        <dbReference type="ARBA" id="ARBA00008130"/>
    </source>
</evidence>
<evidence type="ECO:0000256" key="5">
    <source>
        <dbReference type="ARBA" id="ARBA00022692"/>
    </source>
</evidence>
<keyword evidence="10" id="KW-0675">Receptor</keyword>
<dbReference type="SUPFAM" id="SSF81321">
    <property type="entry name" value="Family A G protein-coupled receptor-like"/>
    <property type="match status" value="1"/>
</dbReference>
<sequence length="263" mass="30587">MVELTSTPSQRWTQRISREHTIFNTATTGSKFDSCPSGDVKYIWMSAVAKFEMVPFNPPFFYAKYVQWMISTNITLYLLIRSVAKANKRITFRVMACNSLMILSGLCAASMRVDEISTLDAPRYITSRWIYWVFGMMFYILLLTTLNNGVRLAANSRQTHAERGKVFNELFFIICVGWSLYPFVWVVTEGAYIVTFTTNVYSFTLLDVVTKFSFAAVFLIRIPKRKHQKLRHPATEKIQQLRNFFSRRHHTADNADPRDSYRT</sequence>
<reference evidence="14" key="2">
    <citation type="submission" date="2012-11" db="EMBL/GenBank/DDBJ databases">
        <authorList>
            <person name="Kuo A."/>
            <person name="Curtis B.A."/>
            <person name="Tanifuji G."/>
            <person name="Burki F."/>
            <person name="Gruber A."/>
            <person name="Irimia M."/>
            <person name="Maruyama S."/>
            <person name="Arias M.C."/>
            <person name="Ball S.G."/>
            <person name="Gile G.H."/>
            <person name="Hirakawa Y."/>
            <person name="Hopkins J.F."/>
            <person name="Rensing S.A."/>
            <person name="Schmutz J."/>
            <person name="Symeonidi A."/>
            <person name="Elias M."/>
            <person name="Eveleigh R.J."/>
            <person name="Herman E.K."/>
            <person name="Klute M.J."/>
            <person name="Nakayama T."/>
            <person name="Obornik M."/>
            <person name="Reyes-Prieto A."/>
            <person name="Armbrust E.V."/>
            <person name="Aves S.J."/>
            <person name="Beiko R.G."/>
            <person name="Coutinho P."/>
            <person name="Dacks J.B."/>
            <person name="Durnford D.G."/>
            <person name="Fast N.M."/>
            <person name="Green B.R."/>
            <person name="Grisdale C."/>
            <person name="Hempe F."/>
            <person name="Henrissat B."/>
            <person name="Hoppner M.P."/>
            <person name="Ishida K.-I."/>
            <person name="Kim E."/>
            <person name="Koreny L."/>
            <person name="Kroth P.G."/>
            <person name="Liu Y."/>
            <person name="Malik S.-B."/>
            <person name="Maier U.G."/>
            <person name="McRose D."/>
            <person name="Mock T."/>
            <person name="Neilson J.A."/>
            <person name="Onodera N.T."/>
            <person name="Poole A.M."/>
            <person name="Pritham E.J."/>
            <person name="Richards T.A."/>
            <person name="Rocap G."/>
            <person name="Roy S.W."/>
            <person name="Sarai C."/>
            <person name="Schaack S."/>
            <person name="Shirato S."/>
            <person name="Slamovits C.H."/>
            <person name="Spencer D.F."/>
            <person name="Suzuki S."/>
            <person name="Worden A.Z."/>
            <person name="Zauner S."/>
            <person name="Barry K."/>
            <person name="Bell C."/>
            <person name="Bharti A.K."/>
            <person name="Crow J.A."/>
            <person name="Grimwood J."/>
            <person name="Kramer R."/>
            <person name="Lindquist E."/>
            <person name="Lucas S."/>
            <person name="Salamov A."/>
            <person name="McFadden G.I."/>
            <person name="Lane C.E."/>
            <person name="Keeling P.J."/>
            <person name="Gray M.W."/>
            <person name="Grigoriev I.V."/>
            <person name="Archibald J.M."/>
        </authorList>
    </citation>
    <scope>NUCLEOTIDE SEQUENCE</scope>
    <source>
        <strain evidence="14">CCMP2712</strain>
    </source>
</reference>
<keyword evidence="8" id="KW-0157">Chromophore</keyword>
<dbReference type="AlphaFoldDB" id="L1JQI7"/>
<gene>
    <name evidence="12" type="ORF">GUITHDRAFT_151284</name>
</gene>
<keyword evidence="3" id="KW-0600">Photoreceptor protein</keyword>
<feature type="transmembrane region" description="Helical" evidence="11">
    <location>
        <begin position="60"/>
        <end position="80"/>
    </location>
</feature>
<dbReference type="PANTHER" id="PTHR28286">
    <property type="match status" value="1"/>
</dbReference>
<feature type="transmembrane region" description="Helical" evidence="11">
    <location>
        <begin position="92"/>
        <end position="111"/>
    </location>
</feature>
<dbReference type="PANTHER" id="PTHR28286:SF2">
    <property type="entry name" value="BACTERIORHODOPSIN _OPSIN, NOPA (EUROFUNG)"/>
    <property type="match status" value="1"/>
</dbReference>
<keyword evidence="7 11" id="KW-1133">Transmembrane helix</keyword>
<evidence type="ECO:0000256" key="3">
    <source>
        <dbReference type="ARBA" id="ARBA00022543"/>
    </source>
</evidence>
<evidence type="ECO:0000256" key="1">
    <source>
        <dbReference type="ARBA" id="ARBA00004141"/>
    </source>
</evidence>
<dbReference type="GO" id="GO:0007602">
    <property type="term" value="P:phototransduction"/>
    <property type="evidence" value="ECO:0007669"/>
    <property type="project" value="UniProtKB-KW"/>
</dbReference>
<feature type="transmembrane region" description="Helical" evidence="11">
    <location>
        <begin position="200"/>
        <end position="222"/>
    </location>
</feature>
<accession>L1JQI7</accession>
<dbReference type="Gene3D" id="1.20.1070.10">
    <property type="entry name" value="Rhodopsin 7-helix transmembrane proteins"/>
    <property type="match status" value="1"/>
</dbReference>
<keyword evidence="4" id="KW-0716">Sensory transduction</keyword>
<reference evidence="13" key="3">
    <citation type="submission" date="2016-03" db="UniProtKB">
        <authorList>
            <consortium name="EnsemblProtists"/>
        </authorList>
    </citation>
    <scope>IDENTIFICATION</scope>
</reference>
<keyword evidence="5 11" id="KW-0812">Transmembrane</keyword>
<evidence type="ECO:0000256" key="11">
    <source>
        <dbReference type="SAM" id="Phobius"/>
    </source>
</evidence>
<comment type="subcellular location">
    <subcellularLocation>
        <location evidence="1">Membrane</location>
        <topology evidence="1">Multi-pass membrane protein</topology>
    </subcellularLocation>
</comment>
<feature type="transmembrane region" description="Helical" evidence="11">
    <location>
        <begin position="166"/>
        <end position="188"/>
    </location>
</feature>
<name>L1JQI7_GUITC</name>
<comment type="similarity">
    <text evidence="2">Belongs to the archaeal/bacterial/fungal opsin family.</text>
</comment>
<evidence type="ECO:0000256" key="8">
    <source>
        <dbReference type="ARBA" id="ARBA00022991"/>
    </source>
</evidence>
<keyword evidence="6" id="KW-0681">Retinal protein</keyword>
<keyword evidence="9 11" id="KW-0472">Membrane</keyword>
<evidence type="ECO:0000313" key="13">
    <source>
        <dbReference type="EnsemblProtists" id="EKX50343"/>
    </source>
</evidence>
<dbReference type="PaxDb" id="55529-EKX50343"/>
<evidence type="ECO:0000256" key="4">
    <source>
        <dbReference type="ARBA" id="ARBA00022606"/>
    </source>
</evidence>